<sequence length="93" mass="9907">MRYAAAMLFIVLVSAGFMIMGTGASERVPAEPAPAESVIVVDAGETLWEIAAAAKAEGMDTRRAVYEIRKRNGLDGSVIQAGQQLVIPDWSGR</sequence>
<accession>A0ABN7RMZ5</accession>
<feature type="domain" description="LysM" evidence="1">
    <location>
        <begin position="37"/>
        <end position="87"/>
    </location>
</feature>
<dbReference type="SUPFAM" id="SSF54106">
    <property type="entry name" value="LysM domain"/>
    <property type="match status" value="1"/>
</dbReference>
<evidence type="ECO:0000313" key="2">
    <source>
        <dbReference type="EMBL" id="CAG5079193.1"/>
    </source>
</evidence>
<organism evidence="2 3">
    <name type="scientific">Thermobacillus xylanilyticus</name>
    <dbReference type="NCBI Taxonomy" id="76633"/>
    <lineage>
        <taxon>Bacteria</taxon>
        <taxon>Bacillati</taxon>
        <taxon>Bacillota</taxon>
        <taxon>Bacilli</taxon>
        <taxon>Bacillales</taxon>
        <taxon>Paenibacillaceae</taxon>
        <taxon>Thermobacillus</taxon>
    </lineage>
</organism>
<dbReference type="Gene3D" id="3.10.350.10">
    <property type="entry name" value="LysM domain"/>
    <property type="match status" value="1"/>
</dbReference>
<dbReference type="SMART" id="SM00257">
    <property type="entry name" value="LysM"/>
    <property type="match status" value="1"/>
</dbReference>
<dbReference type="RefSeq" id="WP_213483392.1">
    <property type="nucleotide sequence ID" value="NZ_CAJRAY010000017.1"/>
</dbReference>
<dbReference type="InterPro" id="IPR036779">
    <property type="entry name" value="LysM_dom_sf"/>
</dbReference>
<name>A0ABN7RMZ5_THEXY</name>
<protein>
    <submittedName>
        <fullName evidence="2">Peptidoglycan-binding lysin domain protein</fullName>
    </submittedName>
</protein>
<dbReference type="CDD" id="cd00118">
    <property type="entry name" value="LysM"/>
    <property type="match status" value="1"/>
</dbReference>
<evidence type="ECO:0000313" key="3">
    <source>
        <dbReference type="Proteomes" id="UP000681526"/>
    </source>
</evidence>
<dbReference type="Pfam" id="PF01476">
    <property type="entry name" value="LysM"/>
    <property type="match status" value="1"/>
</dbReference>
<keyword evidence="3" id="KW-1185">Reference proteome</keyword>
<dbReference type="InterPro" id="IPR018392">
    <property type="entry name" value="LysM"/>
</dbReference>
<reference evidence="2 3" key="1">
    <citation type="submission" date="2021-04" db="EMBL/GenBank/DDBJ databases">
        <authorList>
            <person name="Rakotoarivonina H."/>
        </authorList>
    </citation>
    <scope>NUCLEOTIDE SEQUENCE [LARGE SCALE GENOMIC DNA]</scope>
    <source>
        <strain evidence="2 3">XE</strain>
    </source>
</reference>
<dbReference type="EMBL" id="CAJRAY010000017">
    <property type="protein sequence ID" value="CAG5079193.1"/>
    <property type="molecule type" value="Genomic_DNA"/>
</dbReference>
<evidence type="ECO:0000259" key="1">
    <source>
        <dbReference type="PROSITE" id="PS51782"/>
    </source>
</evidence>
<dbReference type="PROSITE" id="PS51782">
    <property type="entry name" value="LYSM"/>
    <property type="match status" value="1"/>
</dbReference>
<dbReference type="Proteomes" id="UP000681526">
    <property type="component" value="Unassembled WGS sequence"/>
</dbReference>
<comment type="caution">
    <text evidence="2">The sequence shown here is derived from an EMBL/GenBank/DDBJ whole genome shotgun (WGS) entry which is preliminary data.</text>
</comment>
<proteinExistence type="predicted"/>
<gene>
    <name evidence="2" type="primary">txxe 515</name>
    <name evidence="2" type="ORF">TXXE_02865</name>
</gene>